<protein>
    <recommendedName>
        <fullName evidence="2">Bul1 N-terminal domain-containing protein</fullName>
    </recommendedName>
</protein>
<dbReference type="InterPro" id="IPR007519">
    <property type="entry name" value="Bul1_N"/>
</dbReference>
<dbReference type="GeneID" id="26842667"/>
<comment type="caution">
    <text evidence="3">The sequence shown here is derived from an EMBL/GenBank/DDBJ whole genome shotgun (WGS) entry which is preliminary data.</text>
</comment>
<dbReference type="Proteomes" id="UP000054251">
    <property type="component" value="Unassembled WGS sequence"/>
</dbReference>
<evidence type="ECO:0000313" key="3">
    <source>
        <dbReference type="EMBL" id="KRZ98582.1"/>
    </source>
</evidence>
<accession>A0A0V1PQQ1</accession>
<evidence type="ECO:0000256" key="1">
    <source>
        <dbReference type="SAM" id="MobiDB-lite"/>
    </source>
</evidence>
<dbReference type="PANTHER" id="PTHR31904:SF1">
    <property type="entry name" value="BYPASS OF STOP CODON PROTEIN 5-RELATED"/>
    <property type="match status" value="1"/>
</dbReference>
<feature type="compositionally biased region" description="Polar residues" evidence="1">
    <location>
        <begin position="23"/>
        <end position="54"/>
    </location>
</feature>
<dbReference type="OrthoDB" id="4007955at2759"/>
<organism evidence="3 4">
    <name type="scientific">Debaryomyces fabryi</name>
    <dbReference type="NCBI Taxonomy" id="58627"/>
    <lineage>
        <taxon>Eukaryota</taxon>
        <taxon>Fungi</taxon>
        <taxon>Dikarya</taxon>
        <taxon>Ascomycota</taxon>
        <taxon>Saccharomycotina</taxon>
        <taxon>Pichiomycetes</taxon>
        <taxon>Debaryomycetaceae</taxon>
        <taxon>Debaryomyces</taxon>
    </lineage>
</organism>
<dbReference type="InterPro" id="IPR039634">
    <property type="entry name" value="Bul1-like"/>
</dbReference>
<dbReference type="RefSeq" id="XP_015464685.1">
    <property type="nucleotide sequence ID" value="XM_015614487.1"/>
</dbReference>
<dbReference type="AlphaFoldDB" id="A0A0V1PQQ1"/>
<dbReference type="PANTHER" id="PTHR31904">
    <property type="entry name" value="BYPASS OF STOP CODON PROTEIN 5-RELATED"/>
    <property type="match status" value="1"/>
</dbReference>
<name>A0A0V1PQQ1_9ASCO</name>
<feature type="domain" description="Bul1 N-terminal" evidence="2">
    <location>
        <begin position="1"/>
        <end position="351"/>
    </location>
</feature>
<evidence type="ECO:0000259" key="2">
    <source>
        <dbReference type="Pfam" id="PF04425"/>
    </source>
</evidence>
<proteinExistence type="predicted"/>
<feature type="region of interest" description="Disordered" evidence="1">
    <location>
        <begin position="18"/>
        <end position="54"/>
    </location>
</feature>
<sequence length="354" mass="39988">MYTTTIYKSFNVSNESLAEPPSYENSSIHSNNQLSSVSTGRSNSTVAQGSGSVSTNTYDNSGGLIVADEGTNMWQETILDNIHKLTNLTHSNKVVSNAIKISIEFTEEVGELGKKPVLIDPLLHEYKQGDLINGFVIIKNESNEPIPFDMFYVLFEGNITVSNTLDIKDTNPTRVEKFLQMFDFSASWNHAHINRLITEYANPYECPLISDPYDDSKMAFPDRKILPGVTYKRFFTFKIPDNLLDSECNHNLLEHTQIPPTLGKSRSEDYVNLAYKVENCKTKSLSFVDTSISYGVQARFIGRASKYNVKKSKRNDPVLINSKGDEYVILKEANRFLRIVPQTKNLTPNEKIIK</sequence>
<evidence type="ECO:0000313" key="4">
    <source>
        <dbReference type="Proteomes" id="UP000054251"/>
    </source>
</evidence>
<gene>
    <name evidence="3" type="ORF">AC631_05658</name>
</gene>
<dbReference type="Pfam" id="PF04425">
    <property type="entry name" value="Bul1_N"/>
    <property type="match status" value="1"/>
</dbReference>
<keyword evidence="4" id="KW-1185">Reference proteome</keyword>
<reference evidence="3 4" key="1">
    <citation type="submission" date="2015-11" db="EMBL/GenBank/DDBJ databases">
        <title>The genome of Debaryomyces fabryi.</title>
        <authorList>
            <person name="Tafer H."/>
            <person name="Lopandic K."/>
        </authorList>
    </citation>
    <scope>NUCLEOTIDE SEQUENCE [LARGE SCALE GENOMIC DNA]</scope>
    <source>
        <strain evidence="3 4">CBS 789</strain>
    </source>
</reference>
<dbReference type="EMBL" id="LMYN01000248">
    <property type="protein sequence ID" value="KRZ98582.1"/>
    <property type="molecule type" value="Genomic_DNA"/>
</dbReference>